<dbReference type="AlphaFoldDB" id="A0A8J8NUN8"/>
<comment type="caution">
    <text evidence="2">The sequence shown here is derived from an EMBL/GenBank/DDBJ whole genome shotgun (WGS) entry which is preliminary data.</text>
</comment>
<name>A0A8J8NUN8_HALGN</name>
<proteinExistence type="predicted"/>
<sequence>MMSGWAARQENNRISYKVPIEEKKASPKPSPNSARKKVVPSAQGFTSKLNTFHHTNMQSDGNSISIPNGAPSISRKGPVLDDTLTEDEESENNTFKNRLQEEKMSIMMQLLDEEPKLKKSVKLIQPNENYQIRVSNSHQNLLYAAAMQNQQLRGSEPESSQLAGTIGGPMLSPVSLAPPNRLDTQGESGGRESIYQMNTFKSGIKTDSKVGRQLSSKQYQSEENGTGSSRFSQQQ</sequence>
<protein>
    <submittedName>
        <fullName evidence="2">Uncharacterized protein</fullName>
    </submittedName>
</protein>
<dbReference type="Proteomes" id="UP000785679">
    <property type="component" value="Unassembled WGS sequence"/>
</dbReference>
<feature type="compositionally biased region" description="Polar residues" evidence="1">
    <location>
        <begin position="152"/>
        <end position="163"/>
    </location>
</feature>
<evidence type="ECO:0000256" key="1">
    <source>
        <dbReference type="SAM" id="MobiDB-lite"/>
    </source>
</evidence>
<feature type="compositionally biased region" description="Polar residues" evidence="1">
    <location>
        <begin position="213"/>
        <end position="235"/>
    </location>
</feature>
<gene>
    <name evidence="2" type="ORF">FGO68_gene12824</name>
</gene>
<evidence type="ECO:0000313" key="2">
    <source>
        <dbReference type="EMBL" id="TNV81833.1"/>
    </source>
</evidence>
<feature type="compositionally biased region" description="Polar residues" evidence="1">
    <location>
        <begin position="43"/>
        <end position="66"/>
    </location>
</feature>
<feature type="region of interest" description="Disordered" evidence="1">
    <location>
        <begin position="1"/>
        <end position="95"/>
    </location>
</feature>
<keyword evidence="3" id="KW-1185">Reference proteome</keyword>
<dbReference type="EMBL" id="RRYP01005682">
    <property type="protein sequence ID" value="TNV81833.1"/>
    <property type="molecule type" value="Genomic_DNA"/>
</dbReference>
<organism evidence="2 3">
    <name type="scientific">Halteria grandinella</name>
    <dbReference type="NCBI Taxonomy" id="5974"/>
    <lineage>
        <taxon>Eukaryota</taxon>
        <taxon>Sar</taxon>
        <taxon>Alveolata</taxon>
        <taxon>Ciliophora</taxon>
        <taxon>Intramacronucleata</taxon>
        <taxon>Spirotrichea</taxon>
        <taxon>Stichotrichia</taxon>
        <taxon>Sporadotrichida</taxon>
        <taxon>Halteriidae</taxon>
        <taxon>Halteria</taxon>
    </lineage>
</organism>
<feature type="region of interest" description="Disordered" evidence="1">
    <location>
        <begin position="152"/>
        <end position="235"/>
    </location>
</feature>
<reference evidence="2" key="1">
    <citation type="submission" date="2019-06" db="EMBL/GenBank/DDBJ databases">
        <authorList>
            <person name="Zheng W."/>
        </authorList>
    </citation>
    <scope>NUCLEOTIDE SEQUENCE</scope>
    <source>
        <strain evidence="2">QDHG01</strain>
    </source>
</reference>
<evidence type="ECO:0000313" key="3">
    <source>
        <dbReference type="Proteomes" id="UP000785679"/>
    </source>
</evidence>
<accession>A0A8J8NUN8</accession>